<accession>A0A223NVI2</accession>
<keyword evidence="2" id="KW-1185">Reference proteome</keyword>
<dbReference type="PANTHER" id="PTHR47623">
    <property type="entry name" value="OS09G0287300 PROTEIN"/>
    <property type="match status" value="1"/>
</dbReference>
<sequence>MKKLLLIRHAKAEKDTAGKDFDRPLKYIGMQDAGFMADRIKEHAIVPELIISSPALRAKTTAEIFADHLDLAAPQKNKSIYEAGEKALLKVINEFPDQHDFVALVGHNPGIAQILYYLTGEAKEVHTCTVAIVEFDIDNWAMVSRDLGKLVYYSSPNE</sequence>
<dbReference type="KEGG" id="muc:MuYL_1884"/>
<dbReference type="PANTHER" id="PTHR47623:SF1">
    <property type="entry name" value="OS09G0287300 PROTEIN"/>
    <property type="match status" value="1"/>
</dbReference>
<dbReference type="InterPro" id="IPR029033">
    <property type="entry name" value="His_PPase_superfam"/>
</dbReference>
<dbReference type="CDD" id="cd07067">
    <property type="entry name" value="HP_PGM_like"/>
    <property type="match status" value="1"/>
</dbReference>
<dbReference type="OrthoDB" id="9810154at2"/>
<organism evidence="1 2">
    <name type="scientific">Mucilaginibacter xinganensis</name>
    <dbReference type="NCBI Taxonomy" id="1234841"/>
    <lineage>
        <taxon>Bacteria</taxon>
        <taxon>Pseudomonadati</taxon>
        <taxon>Bacteroidota</taxon>
        <taxon>Sphingobacteriia</taxon>
        <taxon>Sphingobacteriales</taxon>
        <taxon>Sphingobacteriaceae</taxon>
        <taxon>Mucilaginibacter</taxon>
    </lineage>
</organism>
<dbReference type="RefSeq" id="WP_094570192.1">
    <property type="nucleotide sequence ID" value="NZ_CP022743.1"/>
</dbReference>
<evidence type="ECO:0000313" key="2">
    <source>
        <dbReference type="Proteomes" id="UP000215002"/>
    </source>
</evidence>
<dbReference type="Gene3D" id="3.40.50.1240">
    <property type="entry name" value="Phosphoglycerate mutase-like"/>
    <property type="match status" value="1"/>
</dbReference>
<dbReference type="Proteomes" id="UP000215002">
    <property type="component" value="Chromosome"/>
</dbReference>
<reference evidence="1" key="1">
    <citation type="submission" date="2017-08" db="EMBL/GenBank/DDBJ databases">
        <title>Complete genome sequence of Mucilaginibacter sp. strain BJC16-A31.</title>
        <authorList>
            <consortium name="Henan University of Science and Technology"/>
            <person name="You X."/>
        </authorList>
    </citation>
    <scope>NUCLEOTIDE SEQUENCE [LARGE SCALE GENOMIC DNA]</scope>
    <source>
        <strain evidence="1">BJC16-A31</strain>
    </source>
</reference>
<evidence type="ECO:0000313" key="1">
    <source>
        <dbReference type="EMBL" id="ASU33780.1"/>
    </source>
</evidence>
<gene>
    <name evidence="1" type="ORF">MuYL_1884</name>
</gene>
<dbReference type="SUPFAM" id="SSF53254">
    <property type="entry name" value="Phosphoglycerate mutase-like"/>
    <property type="match status" value="1"/>
</dbReference>
<protein>
    <recommendedName>
        <fullName evidence="3">Phosphohistidine phosphatase</fullName>
    </recommendedName>
</protein>
<proteinExistence type="predicted"/>
<dbReference type="InterPro" id="IPR013078">
    <property type="entry name" value="His_Pase_superF_clade-1"/>
</dbReference>
<evidence type="ECO:0008006" key="3">
    <source>
        <dbReference type="Google" id="ProtNLM"/>
    </source>
</evidence>
<dbReference type="AlphaFoldDB" id="A0A223NVI2"/>
<dbReference type="EMBL" id="CP022743">
    <property type="protein sequence ID" value="ASU33780.1"/>
    <property type="molecule type" value="Genomic_DNA"/>
</dbReference>
<name>A0A223NVI2_9SPHI</name>
<dbReference type="Pfam" id="PF00300">
    <property type="entry name" value="His_Phos_1"/>
    <property type="match status" value="1"/>
</dbReference>